<dbReference type="AlphaFoldDB" id="A0A918P9L4"/>
<evidence type="ECO:0000313" key="8">
    <source>
        <dbReference type="EMBL" id="GGY93699.1"/>
    </source>
</evidence>
<dbReference type="GO" id="GO:0004519">
    <property type="term" value="F:endonuclease activity"/>
    <property type="evidence" value="ECO:0007669"/>
    <property type="project" value="UniProtKB-KW"/>
</dbReference>
<comment type="similarity">
    <text evidence="1">Belongs to the HicA mRNA interferase family.</text>
</comment>
<keyword evidence="9" id="KW-1185">Reference proteome</keyword>
<protein>
    <recommendedName>
        <fullName evidence="10">Type II toxin-antitoxin system HicA family toxin</fullName>
    </recommendedName>
</protein>
<evidence type="ECO:0000256" key="4">
    <source>
        <dbReference type="ARBA" id="ARBA00022759"/>
    </source>
</evidence>
<keyword evidence="6" id="KW-0694">RNA-binding</keyword>
<evidence type="ECO:0000256" key="6">
    <source>
        <dbReference type="ARBA" id="ARBA00022884"/>
    </source>
</evidence>
<reference evidence="8" key="1">
    <citation type="journal article" date="2014" name="Int. J. Syst. Evol. Microbiol.">
        <title>Complete genome sequence of Corynebacterium casei LMG S-19264T (=DSM 44701T), isolated from a smear-ripened cheese.</title>
        <authorList>
            <consortium name="US DOE Joint Genome Institute (JGI-PGF)"/>
            <person name="Walter F."/>
            <person name="Albersmeier A."/>
            <person name="Kalinowski J."/>
            <person name="Ruckert C."/>
        </authorList>
    </citation>
    <scope>NUCLEOTIDE SEQUENCE</scope>
    <source>
        <strain evidence="8">KCTC 32255</strain>
    </source>
</reference>
<keyword evidence="4" id="KW-0255">Endonuclease</keyword>
<dbReference type="GO" id="GO:0003729">
    <property type="term" value="F:mRNA binding"/>
    <property type="evidence" value="ECO:0007669"/>
    <property type="project" value="InterPro"/>
</dbReference>
<keyword evidence="5" id="KW-0378">Hydrolase</keyword>
<evidence type="ECO:0000313" key="9">
    <source>
        <dbReference type="Proteomes" id="UP000648075"/>
    </source>
</evidence>
<dbReference type="EMBL" id="BMZA01000001">
    <property type="protein sequence ID" value="GGY93699.1"/>
    <property type="molecule type" value="Genomic_DNA"/>
</dbReference>
<dbReference type="RefSeq" id="WP_189619567.1">
    <property type="nucleotide sequence ID" value="NZ_BMZA01000001.1"/>
</dbReference>
<keyword evidence="2" id="KW-1277">Toxin-antitoxin system</keyword>
<sequence>MVKPAKLYAQLLLSTDRSIDFRDFVAMIEAFGFRHARTKGSHRSYVHPDCPAVLVIQPKGKDAKRYQVREFLGIVEEYGLTLGD</sequence>
<accession>A0A918P9L4</accession>
<dbReference type="Pfam" id="PF07927">
    <property type="entry name" value="HicA_toxin"/>
    <property type="match status" value="1"/>
</dbReference>
<dbReference type="InterPro" id="IPR012933">
    <property type="entry name" value="HicA_mRNA_interferase"/>
</dbReference>
<proteinExistence type="inferred from homology"/>
<evidence type="ECO:0000256" key="7">
    <source>
        <dbReference type="ARBA" id="ARBA00023016"/>
    </source>
</evidence>
<dbReference type="Proteomes" id="UP000648075">
    <property type="component" value="Unassembled WGS sequence"/>
</dbReference>
<dbReference type="GO" id="GO:0016787">
    <property type="term" value="F:hydrolase activity"/>
    <property type="evidence" value="ECO:0007669"/>
    <property type="project" value="UniProtKB-KW"/>
</dbReference>
<evidence type="ECO:0000256" key="2">
    <source>
        <dbReference type="ARBA" id="ARBA00022649"/>
    </source>
</evidence>
<reference evidence="8" key="2">
    <citation type="submission" date="2020-09" db="EMBL/GenBank/DDBJ databases">
        <authorList>
            <person name="Sun Q."/>
            <person name="Kim S."/>
        </authorList>
    </citation>
    <scope>NUCLEOTIDE SEQUENCE</scope>
    <source>
        <strain evidence="8">KCTC 32255</strain>
    </source>
</reference>
<dbReference type="InterPro" id="IPR038570">
    <property type="entry name" value="HicA_sf"/>
</dbReference>
<dbReference type="Gene3D" id="3.30.920.30">
    <property type="entry name" value="Hypothetical protein"/>
    <property type="match status" value="1"/>
</dbReference>
<keyword evidence="3" id="KW-0540">Nuclease</keyword>
<name>A0A918P9L4_9SPHN</name>
<gene>
    <name evidence="8" type="ORF">GCM10011614_05820</name>
</gene>
<evidence type="ECO:0008006" key="10">
    <source>
        <dbReference type="Google" id="ProtNLM"/>
    </source>
</evidence>
<dbReference type="SUPFAM" id="SSF54786">
    <property type="entry name" value="YcfA/nrd intein domain"/>
    <property type="match status" value="1"/>
</dbReference>
<keyword evidence="7" id="KW-0346">Stress response</keyword>
<comment type="caution">
    <text evidence="8">The sequence shown here is derived from an EMBL/GenBank/DDBJ whole genome shotgun (WGS) entry which is preliminary data.</text>
</comment>
<evidence type="ECO:0000256" key="1">
    <source>
        <dbReference type="ARBA" id="ARBA00006620"/>
    </source>
</evidence>
<organism evidence="8 9">
    <name type="scientific">Novosphingobium colocasiae</name>
    <dbReference type="NCBI Taxonomy" id="1256513"/>
    <lineage>
        <taxon>Bacteria</taxon>
        <taxon>Pseudomonadati</taxon>
        <taxon>Pseudomonadota</taxon>
        <taxon>Alphaproteobacteria</taxon>
        <taxon>Sphingomonadales</taxon>
        <taxon>Sphingomonadaceae</taxon>
        <taxon>Novosphingobium</taxon>
    </lineage>
</organism>
<evidence type="ECO:0000256" key="5">
    <source>
        <dbReference type="ARBA" id="ARBA00022801"/>
    </source>
</evidence>
<evidence type="ECO:0000256" key="3">
    <source>
        <dbReference type="ARBA" id="ARBA00022722"/>
    </source>
</evidence>